<evidence type="ECO:0000313" key="1">
    <source>
        <dbReference type="EMBL" id="RNA31626.1"/>
    </source>
</evidence>
<proteinExistence type="predicted"/>
<reference evidence="1 2" key="1">
    <citation type="journal article" date="2018" name="Sci. Rep.">
        <title>Genomic signatures of local adaptation to the degree of environmental predictability in rotifers.</title>
        <authorList>
            <person name="Franch-Gras L."/>
            <person name="Hahn C."/>
            <person name="Garcia-Roger E.M."/>
            <person name="Carmona M.J."/>
            <person name="Serra M."/>
            <person name="Gomez A."/>
        </authorList>
    </citation>
    <scope>NUCLEOTIDE SEQUENCE [LARGE SCALE GENOMIC DNA]</scope>
    <source>
        <strain evidence="1">HYR1</strain>
    </source>
</reference>
<dbReference type="Proteomes" id="UP000276133">
    <property type="component" value="Unassembled WGS sequence"/>
</dbReference>
<name>A0A3M7S755_BRAPC</name>
<comment type="caution">
    <text evidence="1">The sequence shown here is derived from an EMBL/GenBank/DDBJ whole genome shotgun (WGS) entry which is preliminary data.</text>
</comment>
<sequence length="100" mass="11183">MHWFVQLVGQDRLVGALDQAVEREGRVGVLVVLVEDCGGHCRVLIVEIVLAVVVARLWVLVDGHFLLVGVFLASLDEKIKLDDDWPGLVFVLILMRKLIK</sequence>
<gene>
    <name evidence="1" type="ORF">BpHYR1_045890</name>
</gene>
<dbReference type="EMBL" id="REGN01001916">
    <property type="protein sequence ID" value="RNA31626.1"/>
    <property type="molecule type" value="Genomic_DNA"/>
</dbReference>
<evidence type="ECO:0000313" key="2">
    <source>
        <dbReference type="Proteomes" id="UP000276133"/>
    </source>
</evidence>
<keyword evidence="2" id="KW-1185">Reference proteome</keyword>
<organism evidence="1 2">
    <name type="scientific">Brachionus plicatilis</name>
    <name type="common">Marine rotifer</name>
    <name type="synonym">Brachionus muelleri</name>
    <dbReference type="NCBI Taxonomy" id="10195"/>
    <lineage>
        <taxon>Eukaryota</taxon>
        <taxon>Metazoa</taxon>
        <taxon>Spiralia</taxon>
        <taxon>Gnathifera</taxon>
        <taxon>Rotifera</taxon>
        <taxon>Eurotatoria</taxon>
        <taxon>Monogononta</taxon>
        <taxon>Pseudotrocha</taxon>
        <taxon>Ploima</taxon>
        <taxon>Brachionidae</taxon>
        <taxon>Brachionus</taxon>
    </lineage>
</organism>
<dbReference type="AlphaFoldDB" id="A0A3M7S755"/>
<protein>
    <submittedName>
        <fullName evidence="1">Uncharacterized protein</fullName>
    </submittedName>
</protein>
<accession>A0A3M7S755</accession>